<dbReference type="Pfam" id="PF00005">
    <property type="entry name" value="ABC_tran"/>
    <property type="match status" value="1"/>
</dbReference>
<organism evidence="5 6">
    <name type="scientific">Phytomonospora endophytica</name>
    <dbReference type="NCBI Taxonomy" id="714109"/>
    <lineage>
        <taxon>Bacteria</taxon>
        <taxon>Bacillati</taxon>
        <taxon>Actinomycetota</taxon>
        <taxon>Actinomycetes</taxon>
        <taxon>Micromonosporales</taxon>
        <taxon>Micromonosporaceae</taxon>
        <taxon>Phytomonospora</taxon>
    </lineage>
</organism>
<keyword evidence="3 5" id="KW-0067">ATP-binding</keyword>
<dbReference type="GO" id="GO:0005524">
    <property type="term" value="F:ATP binding"/>
    <property type="evidence" value="ECO:0007669"/>
    <property type="project" value="UniProtKB-KW"/>
</dbReference>
<name>A0A841FFB9_9ACTN</name>
<dbReference type="PROSITE" id="PS50893">
    <property type="entry name" value="ABC_TRANSPORTER_2"/>
    <property type="match status" value="1"/>
</dbReference>
<gene>
    <name evidence="5" type="ORF">HNR73_000104</name>
</gene>
<comment type="caution">
    <text evidence="5">The sequence shown here is derived from an EMBL/GenBank/DDBJ whole genome shotgun (WGS) entry which is preliminary data.</text>
</comment>
<dbReference type="PANTHER" id="PTHR42939:SF1">
    <property type="entry name" value="ABC TRANSPORTER ATP-BINDING PROTEIN ALBC-RELATED"/>
    <property type="match status" value="1"/>
</dbReference>
<dbReference type="RefSeq" id="WP_184785187.1">
    <property type="nucleotide sequence ID" value="NZ_BONT01000062.1"/>
</dbReference>
<dbReference type="SUPFAM" id="SSF52540">
    <property type="entry name" value="P-loop containing nucleoside triphosphate hydrolases"/>
    <property type="match status" value="1"/>
</dbReference>
<dbReference type="AlphaFoldDB" id="A0A841FFB9"/>
<dbReference type="InterPro" id="IPR003439">
    <property type="entry name" value="ABC_transporter-like_ATP-bd"/>
</dbReference>
<evidence type="ECO:0000313" key="5">
    <source>
        <dbReference type="EMBL" id="MBB6032262.1"/>
    </source>
</evidence>
<protein>
    <submittedName>
        <fullName evidence="5">ABC-2 type transport system ATP-binding protein</fullName>
    </submittedName>
</protein>
<dbReference type="InterPro" id="IPR051782">
    <property type="entry name" value="ABC_Transporter_VariousFunc"/>
</dbReference>
<evidence type="ECO:0000256" key="1">
    <source>
        <dbReference type="ARBA" id="ARBA00022448"/>
    </source>
</evidence>
<evidence type="ECO:0000313" key="6">
    <source>
        <dbReference type="Proteomes" id="UP000548476"/>
    </source>
</evidence>
<dbReference type="GO" id="GO:0016887">
    <property type="term" value="F:ATP hydrolysis activity"/>
    <property type="evidence" value="ECO:0007669"/>
    <property type="project" value="InterPro"/>
</dbReference>
<reference evidence="5 6" key="1">
    <citation type="submission" date="2020-08" db="EMBL/GenBank/DDBJ databases">
        <title>Genomic Encyclopedia of Type Strains, Phase IV (KMG-IV): sequencing the most valuable type-strain genomes for metagenomic binning, comparative biology and taxonomic classification.</title>
        <authorList>
            <person name="Goeker M."/>
        </authorList>
    </citation>
    <scope>NUCLEOTIDE SEQUENCE [LARGE SCALE GENOMIC DNA]</scope>
    <source>
        <strain evidence="5 6">YIM 65646</strain>
    </source>
</reference>
<evidence type="ECO:0000259" key="4">
    <source>
        <dbReference type="PROSITE" id="PS50893"/>
    </source>
</evidence>
<evidence type="ECO:0000256" key="2">
    <source>
        <dbReference type="ARBA" id="ARBA00022741"/>
    </source>
</evidence>
<dbReference type="PANTHER" id="PTHR42939">
    <property type="entry name" value="ABC TRANSPORTER ATP-BINDING PROTEIN ALBC-RELATED"/>
    <property type="match status" value="1"/>
</dbReference>
<dbReference type="Gene3D" id="3.40.50.300">
    <property type="entry name" value="P-loop containing nucleotide triphosphate hydrolases"/>
    <property type="match status" value="1"/>
</dbReference>
<evidence type="ECO:0000256" key="3">
    <source>
        <dbReference type="ARBA" id="ARBA00022840"/>
    </source>
</evidence>
<proteinExistence type="predicted"/>
<sequence>MNPGTSVHEQPENLVEVDDLRVSYGDVTALEGVSLTLEANKIYGLIGRNGSGKTSLLSVLAAFRRADAGTVRVEGRDPYEDADIVSRVCLIRESGDLPAAKIRQIIGLYRELRPNWDQELADRLLRRFDLPAGRNVSKLSRGMKSAFGCLLGLASRAPLTMFDESYLGMDAPARYIFIEELLRDYVEYPRTFIVSTHLIEEFGRLFEEVLIVDKGRLIVHDTVDSLRERGVSISGPAELVDRFAMGLDVLGEQVLGPTKQVTVYSHPTDDLRRQAKAAGLELGTLPLQDLFVHLTTRPERNPS</sequence>
<dbReference type="EMBL" id="JACHGT010000001">
    <property type="protein sequence ID" value="MBB6032262.1"/>
    <property type="molecule type" value="Genomic_DNA"/>
</dbReference>
<accession>A0A841FFB9</accession>
<keyword evidence="6" id="KW-1185">Reference proteome</keyword>
<keyword evidence="1" id="KW-0813">Transport</keyword>
<feature type="domain" description="ABC transporter" evidence="4">
    <location>
        <begin position="15"/>
        <end position="239"/>
    </location>
</feature>
<keyword evidence="2" id="KW-0547">Nucleotide-binding</keyword>
<dbReference type="InterPro" id="IPR027417">
    <property type="entry name" value="P-loop_NTPase"/>
</dbReference>
<dbReference type="Proteomes" id="UP000548476">
    <property type="component" value="Unassembled WGS sequence"/>
</dbReference>